<dbReference type="EMBL" id="JAKFHA010000012">
    <property type="protein sequence ID" value="MCF2529693.1"/>
    <property type="molecule type" value="Genomic_DNA"/>
</dbReference>
<gene>
    <name evidence="1" type="ORF">LZ495_21060</name>
</gene>
<dbReference type="RefSeq" id="WP_235054095.1">
    <property type="nucleotide sequence ID" value="NZ_JAKFHA010000012.1"/>
</dbReference>
<dbReference type="Proteomes" id="UP001165378">
    <property type="component" value="Unassembled WGS sequence"/>
</dbReference>
<accession>A0AA41U0D2</accession>
<name>A0AA41U0D2_9ACTN</name>
<evidence type="ECO:0008006" key="3">
    <source>
        <dbReference type="Google" id="ProtNLM"/>
    </source>
</evidence>
<evidence type="ECO:0000313" key="1">
    <source>
        <dbReference type="EMBL" id="MCF2529693.1"/>
    </source>
</evidence>
<sequence length="100" mass="10539">MTVEVALAVLSGAQAERLLVCDEDDQCSDLVTRKQLAAVRESPSYTDHLRLRDVIDVDGPFAGAATMAGTRQAACCDSSDQRCAPAVGHDDADPLSTLSC</sequence>
<organism evidence="1 2">
    <name type="scientific">Yinghuangia soli</name>
    <dbReference type="NCBI Taxonomy" id="2908204"/>
    <lineage>
        <taxon>Bacteria</taxon>
        <taxon>Bacillati</taxon>
        <taxon>Actinomycetota</taxon>
        <taxon>Actinomycetes</taxon>
        <taxon>Kitasatosporales</taxon>
        <taxon>Streptomycetaceae</taxon>
        <taxon>Yinghuangia</taxon>
    </lineage>
</organism>
<proteinExistence type="predicted"/>
<comment type="caution">
    <text evidence="1">The sequence shown here is derived from an EMBL/GenBank/DDBJ whole genome shotgun (WGS) entry which is preliminary data.</text>
</comment>
<reference evidence="1" key="1">
    <citation type="submission" date="2022-01" db="EMBL/GenBank/DDBJ databases">
        <title>Genome-Based Taxonomic Classification of the Phylum Actinobacteria.</title>
        <authorList>
            <person name="Gao Y."/>
        </authorList>
    </citation>
    <scope>NUCLEOTIDE SEQUENCE</scope>
    <source>
        <strain evidence="1">KLBMP 8922</strain>
    </source>
</reference>
<evidence type="ECO:0000313" key="2">
    <source>
        <dbReference type="Proteomes" id="UP001165378"/>
    </source>
</evidence>
<dbReference type="AlphaFoldDB" id="A0AA41U0D2"/>
<protein>
    <recommendedName>
        <fullName evidence="3">CBS domain-containing protein</fullName>
    </recommendedName>
</protein>
<keyword evidence="2" id="KW-1185">Reference proteome</keyword>